<gene>
    <name evidence="7" type="ORF">UFOPK2842_00082</name>
    <name evidence="8" type="ORF">UFOPK3124_00175</name>
    <name evidence="9" type="ORF">UFOPK3480_00119</name>
    <name evidence="10" type="ORF">UFOPK4165_00286</name>
</gene>
<keyword evidence="4" id="KW-0472">Membrane</keyword>
<evidence type="ECO:0000313" key="7">
    <source>
        <dbReference type="EMBL" id="CAB4746014.1"/>
    </source>
</evidence>
<evidence type="ECO:0000313" key="10">
    <source>
        <dbReference type="EMBL" id="CAB5026453.1"/>
    </source>
</evidence>
<dbReference type="InterPro" id="IPR003770">
    <property type="entry name" value="MLTG-like"/>
</dbReference>
<reference evidence="7" key="1">
    <citation type="submission" date="2020-05" db="EMBL/GenBank/DDBJ databases">
        <authorList>
            <person name="Chiriac C."/>
            <person name="Salcher M."/>
            <person name="Ghai R."/>
            <person name="Kavagutti S V."/>
        </authorList>
    </citation>
    <scope>NUCLEOTIDE SEQUENCE</scope>
</reference>
<evidence type="ECO:0000256" key="3">
    <source>
        <dbReference type="ARBA" id="ARBA00022989"/>
    </source>
</evidence>
<dbReference type="PANTHER" id="PTHR30518:SF2">
    <property type="entry name" value="ENDOLYTIC MUREIN TRANSGLYCOSYLASE"/>
    <property type="match status" value="1"/>
</dbReference>
<evidence type="ECO:0000256" key="6">
    <source>
        <dbReference type="ARBA" id="ARBA00023316"/>
    </source>
</evidence>
<dbReference type="Gene3D" id="3.30.1490.480">
    <property type="entry name" value="Endolytic murein transglycosylase"/>
    <property type="match status" value="1"/>
</dbReference>
<sequence>MKKSELLRVSFALLFVAIITFSIHQFRTTSSSSADFPVRTLGSSEKLIDVDISEGSAGSEIAKQLFLLGIIESSESFFKVAVTDARASRIAPGIHQLNKEISAKQALEQLLDATRIPNLIKIFEGAWNVEIFKMLEKNGFSPADIQKSINQVQLPNGFTSLEGILFPAQYSFTKETTADEAINSMINRFTVQAENLALSSDPKLSAQELIIVASIIQAEGNTQDFSKISRVIRNRLKIGMPLQMDSTVHYLKKVRGSVFLSTQSTLLKSPFNTYRNYGLPPAPIGNPGLDAIKAAINPVDGDWLFFITVAPGDTRFTSNITEFNQWKVLYTKNRKAGVFN</sequence>
<evidence type="ECO:0000313" key="8">
    <source>
        <dbReference type="EMBL" id="CAB4807811.1"/>
    </source>
</evidence>
<dbReference type="EMBL" id="CAEZZI010000003">
    <property type="protein sequence ID" value="CAB4746014.1"/>
    <property type="molecule type" value="Genomic_DNA"/>
</dbReference>
<name>A0A6J6TGS4_9ZZZZ</name>
<keyword evidence="1" id="KW-1003">Cell membrane</keyword>
<dbReference type="HAMAP" id="MF_02065">
    <property type="entry name" value="MltG"/>
    <property type="match status" value="1"/>
</dbReference>
<dbReference type="EMBL" id="CAFBLY010000004">
    <property type="protein sequence ID" value="CAB4877605.1"/>
    <property type="molecule type" value="Genomic_DNA"/>
</dbReference>
<dbReference type="NCBIfam" id="TIGR00247">
    <property type="entry name" value="endolytic transglycosylase MltG"/>
    <property type="match status" value="1"/>
</dbReference>
<keyword evidence="2" id="KW-0812">Transmembrane</keyword>
<accession>A0A6J6TGS4</accession>
<keyword evidence="6" id="KW-0961">Cell wall biogenesis/degradation</keyword>
<evidence type="ECO:0000256" key="1">
    <source>
        <dbReference type="ARBA" id="ARBA00022475"/>
    </source>
</evidence>
<evidence type="ECO:0000256" key="4">
    <source>
        <dbReference type="ARBA" id="ARBA00023136"/>
    </source>
</evidence>
<dbReference type="EMBL" id="CAFBPV010000014">
    <property type="protein sequence ID" value="CAB5026453.1"/>
    <property type="molecule type" value="Genomic_DNA"/>
</dbReference>
<evidence type="ECO:0000256" key="5">
    <source>
        <dbReference type="ARBA" id="ARBA00023239"/>
    </source>
</evidence>
<protein>
    <submittedName>
        <fullName evidence="7">Unannotated protein</fullName>
    </submittedName>
</protein>
<proteinExistence type="inferred from homology"/>
<dbReference type="Pfam" id="PF02618">
    <property type="entry name" value="YceG"/>
    <property type="match status" value="1"/>
</dbReference>
<dbReference type="GO" id="GO:0016829">
    <property type="term" value="F:lyase activity"/>
    <property type="evidence" value="ECO:0007669"/>
    <property type="project" value="UniProtKB-KW"/>
</dbReference>
<dbReference type="PANTHER" id="PTHR30518">
    <property type="entry name" value="ENDOLYTIC MUREIN TRANSGLYCOSYLASE"/>
    <property type="match status" value="1"/>
</dbReference>
<organism evidence="7">
    <name type="scientific">freshwater metagenome</name>
    <dbReference type="NCBI Taxonomy" id="449393"/>
    <lineage>
        <taxon>unclassified sequences</taxon>
        <taxon>metagenomes</taxon>
        <taxon>ecological metagenomes</taxon>
    </lineage>
</organism>
<dbReference type="AlphaFoldDB" id="A0A6J6TGS4"/>
<evidence type="ECO:0000313" key="9">
    <source>
        <dbReference type="EMBL" id="CAB4877605.1"/>
    </source>
</evidence>
<dbReference type="GO" id="GO:0071555">
    <property type="term" value="P:cell wall organization"/>
    <property type="evidence" value="ECO:0007669"/>
    <property type="project" value="UniProtKB-KW"/>
</dbReference>
<keyword evidence="5" id="KW-0456">Lyase</keyword>
<evidence type="ECO:0000256" key="2">
    <source>
        <dbReference type="ARBA" id="ARBA00022692"/>
    </source>
</evidence>
<dbReference type="EMBL" id="CAFAAY010000006">
    <property type="protein sequence ID" value="CAB4807811.1"/>
    <property type="molecule type" value="Genomic_DNA"/>
</dbReference>
<keyword evidence="3" id="KW-1133">Transmembrane helix</keyword>